<dbReference type="InterPro" id="IPR050351">
    <property type="entry name" value="BphY/WalK/GraS-like"/>
</dbReference>
<evidence type="ECO:0000313" key="11">
    <source>
        <dbReference type="Proteomes" id="UP000325933"/>
    </source>
</evidence>
<dbReference type="Pfam" id="PF13426">
    <property type="entry name" value="PAS_9"/>
    <property type="match status" value="1"/>
</dbReference>
<comment type="catalytic activity">
    <reaction evidence="1">
        <text>ATP + protein L-histidine = ADP + protein N-phospho-L-histidine.</text>
        <dbReference type="EC" id="2.7.13.3"/>
    </reaction>
</comment>
<keyword evidence="4" id="KW-0808">Transferase</keyword>
<evidence type="ECO:0000259" key="8">
    <source>
        <dbReference type="PROSITE" id="PS50112"/>
    </source>
</evidence>
<dbReference type="Pfam" id="PF02518">
    <property type="entry name" value="HATPase_c"/>
    <property type="match status" value="1"/>
</dbReference>
<evidence type="ECO:0000256" key="3">
    <source>
        <dbReference type="ARBA" id="ARBA00022553"/>
    </source>
</evidence>
<evidence type="ECO:0000256" key="4">
    <source>
        <dbReference type="ARBA" id="ARBA00022679"/>
    </source>
</evidence>
<dbReference type="GO" id="GO:0000156">
    <property type="term" value="F:phosphorelay response regulator activity"/>
    <property type="evidence" value="ECO:0007669"/>
    <property type="project" value="TreeGrafter"/>
</dbReference>
<dbReference type="EMBL" id="VYQA01000011">
    <property type="protein sequence ID" value="KAA9027851.1"/>
    <property type="molecule type" value="Genomic_DNA"/>
</dbReference>
<dbReference type="AlphaFoldDB" id="A0A5J5I0E3"/>
<keyword evidence="12" id="KW-1185">Reference proteome</keyword>
<dbReference type="GO" id="GO:0016020">
    <property type="term" value="C:membrane"/>
    <property type="evidence" value="ECO:0007669"/>
    <property type="project" value="UniProtKB-SubCell"/>
</dbReference>
<evidence type="ECO:0000313" key="10">
    <source>
        <dbReference type="EMBL" id="KAA9027851.1"/>
    </source>
</evidence>
<comment type="caution">
    <text evidence="10">The sequence shown here is derived from an EMBL/GenBank/DDBJ whole genome shotgun (WGS) entry which is preliminary data.</text>
</comment>
<dbReference type="PANTHER" id="PTHR42878">
    <property type="entry name" value="TWO-COMPONENT HISTIDINE KINASE"/>
    <property type="match status" value="1"/>
</dbReference>
<dbReference type="PROSITE" id="PS50112">
    <property type="entry name" value="PAS"/>
    <property type="match status" value="1"/>
</dbReference>
<dbReference type="SMART" id="SM00388">
    <property type="entry name" value="HisKA"/>
    <property type="match status" value="1"/>
</dbReference>
<evidence type="ECO:0000256" key="5">
    <source>
        <dbReference type="ARBA" id="ARBA00022777"/>
    </source>
</evidence>
<dbReference type="SUPFAM" id="SSF55785">
    <property type="entry name" value="PYP-like sensor domain (PAS domain)"/>
    <property type="match status" value="1"/>
</dbReference>
<dbReference type="Pfam" id="PF00512">
    <property type="entry name" value="HisKA"/>
    <property type="match status" value="1"/>
</dbReference>
<dbReference type="GO" id="GO:0000155">
    <property type="term" value="F:phosphorelay sensor kinase activity"/>
    <property type="evidence" value="ECO:0007669"/>
    <property type="project" value="InterPro"/>
</dbReference>
<keyword evidence="6" id="KW-0472">Membrane</keyword>
<dbReference type="SUPFAM" id="SSF47384">
    <property type="entry name" value="Homodimeric domain of signal transducing histidine kinase"/>
    <property type="match status" value="1"/>
</dbReference>
<dbReference type="Gene3D" id="3.30.450.20">
    <property type="entry name" value="PAS domain"/>
    <property type="match status" value="1"/>
</dbReference>
<dbReference type="InterPro" id="IPR005467">
    <property type="entry name" value="His_kinase_dom"/>
</dbReference>
<sequence length="370" mass="40146">MPMPSDAMNYETLFDKAPCGYVLADKDGRIVRSNQTFLAWTGHVGDEILGKRFSDLLPIGGKIFYETHFAPSLHMQGNFSEVALDIVGRDGSKIQVLANAALLPASDDGPAVIHFAIFRAAERRMYEKGLLEARDKAEEAIKSERADSELREQFIAVLGHDLRNPLASITSGVHMLGKESLSERGNKVVGLMMGSVVRASALIDNVLDFARGRLGGGITLARSSKPLEPALRQVVSELRSVSPGRTITAHYEIDEPIDCDHTRIGQLLSNLLGNALTHGAKDLPVQVDAKRTEHDLVIAVTNGGKPIPAKALERLFQPFFRGNERLQHGLGLGLHIASEIARAHGGTLVARSDKIATTFILTMPIAQANK</sequence>
<dbReference type="GO" id="GO:0007234">
    <property type="term" value="P:osmosensory signaling via phosphorelay pathway"/>
    <property type="evidence" value="ECO:0007669"/>
    <property type="project" value="TreeGrafter"/>
</dbReference>
<dbReference type="EC" id="2.7.13.3" evidence="2"/>
<feature type="domain" description="Histidine kinase" evidence="7">
    <location>
        <begin position="157"/>
        <end position="367"/>
    </location>
</feature>
<dbReference type="InterPro" id="IPR036890">
    <property type="entry name" value="HATPase_C_sf"/>
</dbReference>
<evidence type="ECO:0000256" key="1">
    <source>
        <dbReference type="ARBA" id="ARBA00000085"/>
    </source>
</evidence>
<dbReference type="SMART" id="SM00387">
    <property type="entry name" value="HATPase_c"/>
    <property type="match status" value="1"/>
</dbReference>
<evidence type="ECO:0000256" key="2">
    <source>
        <dbReference type="ARBA" id="ARBA00012438"/>
    </source>
</evidence>
<dbReference type="PROSITE" id="PS50109">
    <property type="entry name" value="HIS_KIN"/>
    <property type="match status" value="1"/>
</dbReference>
<dbReference type="InterPro" id="IPR036097">
    <property type="entry name" value="HisK_dim/P_sf"/>
</dbReference>
<keyword evidence="3" id="KW-0597">Phosphoprotein</keyword>
<keyword evidence="5" id="KW-0418">Kinase</keyword>
<dbReference type="InterPro" id="IPR035965">
    <property type="entry name" value="PAS-like_dom_sf"/>
</dbReference>
<dbReference type="CDD" id="cd00130">
    <property type="entry name" value="PAS"/>
    <property type="match status" value="1"/>
</dbReference>
<dbReference type="EMBL" id="VYQB01000011">
    <property type="protein sequence ID" value="KAA9014926.1"/>
    <property type="molecule type" value="Genomic_DNA"/>
</dbReference>
<organism evidence="10 11">
    <name type="scientific">Sphingobium limneticum</name>
    <dbReference type="NCBI Taxonomy" id="1007511"/>
    <lineage>
        <taxon>Bacteria</taxon>
        <taxon>Pseudomonadati</taxon>
        <taxon>Pseudomonadota</taxon>
        <taxon>Alphaproteobacteria</taxon>
        <taxon>Sphingomonadales</taxon>
        <taxon>Sphingomonadaceae</taxon>
        <taxon>Sphingobium</taxon>
    </lineage>
</organism>
<protein>
    <recommendedName>
        <fullName evidence="2">histidine kinase</fullName>
        <ecNumber evidence="2">2.7.13.3</ecNumber>
    </recommendedName>
</protein>
<dbReference type="Gene3D" id="1.10.287.130">
    <property type="match status" value="1"/>
</dbReference>
<dbReference type="InterPro" id="IPR003661">
    <property type="entry name" value="HisK_dim/P_dom"/>
</dbReference>
<name>A0A5J5I0E3_9SPHN</name>
<gene>
    <name evidence="10" type="ORF">F4U95_14900</name>
    <name evidence="9" type="ORF">F4U96_14775</name>
</gene>
<dbReference type="Proteomes" id="UP000326364">
    <property type="component" value="Unassembled WGS sequence"/>
</dbReference>
<accession>A0A5J5I0E3</accession>
<reference evidence="11 12" key="1">
    <citation type="submission" date="2019-09" db="EMBL/GenBank/DDBJ databases">
        <authorList>
            <person name="Feng G."/>
        </authorList>
    </citation>
    <scope>NUCLEOTIDE SEQUENCE [LARGE SCALE GENOMIC DNA]</scope>
    <source>
        <strain evidence="10 11">KACC 19283</strain>
        <strain evidence="9 12">KACC 19284</strain>
    </source>
</reference>
<dbReference type="NCBIfam" id="TIGR00229">
    <property type="entry name" value="sensory_box"/>
    <property type="match status" value="1"/>
</dbReference>
<dbReference type="Proteomes" id="UP000325933">
    <property type="component" value="Unassembled WGS sequence"/>
</dbReference>
<proteinExistence type="predicted"/>
<dbReference type="Gene3D" id="3.30.565.10">
    <property type="entry name" value="Histidine kinase-like ATPase, C-terminal domain"/>
    <property type="match status" value="1"/>
</dbReference>
<dbReference type="GO" id="GO:0030295">
    <property type="term" value="F:protein kinase activator activity"/>
    <property type="evidence" value="ECO:0007669"/>
    <property type="project" value="TreeGrafter"/>
</dbReference>
<dbReference type="PRINTS" id="PR00344">
    <property type="entry name" value="BCTRLSENSOR"/>
</dbReference>
<dbReference type="CDD" id="cd00075">
    <property type="entry name" value="HATPase"/>
    <property type="match status" value="1"/>
</dbReference>
<dbReference type="SUPFAM" id="SSF55874">
    <property type="entry name" value="ATPase domain of HSP90 chaperone/DNA topoisomerase II/histidine kinase"/>
    <property type="match status" value="1"/>
</dbReference>
<dbReference type="SMART" id="SM00091">
    <property type="entry name" value="PAS"/>
    <property type="match status" value="1"/>
</dbReference>
<dbReference type="InterPro" id="IPR004358">
    <property type="entry name" value="Sig_transdc_His_kin-like_C"/>
</dbReference>
<evidence type="ECO:0000313" key="9">
    <source>
        <dbReference type="EMBL" id="KAA9014926.1"/>
    </source>
</evidence>
<dbReference type="CDD" id="cd00082">
    <property type="entry name" value="HisKA"/>
    <property type="match status" value="1"/>
</dbReference>
<dbReference type="InterPro" id="IPR003594">
    <property type="entry name" value="HATPase_dom"/>
</dbReference>
<evidence type="ECO:0000256" key="6">
    <source>
        <dbReference type="ARBA" id="ARBA00023136"/>
    </source>
</evidence>
<evidence type="ECO:0000313" key="12">
    <source>
        <dbReference type="Proteomes" id="UP000326364"/>
    </source>
</evidence>
<evidence type="ECO:0000259" key="7">
    <source>
        <dbReference type="PROSITE" id="PS50109"/>
    </source>
</evidence>
<dbReference type="InterPro" id="IPR000014">
    <property type="entry name" value="PAS"/>
</dbReference>
<dbReference type="PANTHER" id="PTHR42878:SF13">
    <property type="entry name" value="HISTIDINE KINASE"/>
    <property type="match status" value="1"/>
</dbReference>
<feature type="domain" description="PAS" evidence="8">
    <location>
        <begin position="6"/>
        <end position="51"/>
    </location>
</feature>